<organism evidence="3">
    <name type="scientific">Mizugakiibacter sediminis</name>
    <dbReference type="NCBI Taxonomy" id="1475481"/>
    <lineage>
        <taxon>Bacteria</taxon>
        <taxon>Pseudomonadati</taxon>
        <taxon>Pseudomonadota</taxon>
        <taxon>Gammaproteobacteria</taxon>
        <taxon>Lysobacterales</taxon>
        <taxon>Rhodanobacteraceae</taxon>
        <taxon>Mizugakiibacter</taxon>
    </lineage>
</organism>
<name>A0A0K8QND0_9GAMM</name>
<proteinExistence type="predicted"/>
<dbReference type="STRING" id="1475481.GCA_000953855_01538"/>
<evidence type="ECO:0000256" key="1">
    <source>
        <dbReference type="SAM" id="SignalP"/>
    </source>
</evidence>
<reference evidence="2" key="1">
    <citation type="submission" date="2015-03" db="EMBL/GenBank/DDBJ databases">
        <title>Draft genome sequence of Mizugakiibacter sediminis skMP5.</title>
        <authorList>
            <person name="Watanabe T."/>
            <person name="Kojima H."/>
            <person name="Fukui M."/>
        </authorList>
    </citation>
    <scope>NUCLEOTIDE SEQUENCE</scope>
    <source>
        <strain evidence="2">SkMP5</strain>
    </source>
</reference>
<reference evidence="3" key="2">
    <citation type="submission" date="2015-08" db="EMBL/GenBank/DDBJ databases">
        <title>Complete DNA Sequence of Pseudomonas syringae pv. actinidiae, the Causal Agent of Kiwifruit Canker Disease.</title>
        <authorList>
            <person name="Rikkerink E.H.A."/>
            <person name="Fineran P.C."/>
        </authorList>
    </citation>
    <scope>NUCLEOTIDE SEQUENCE</scope>
    <source>
        <strain evidence="3">SkMP5</strain>
    </source>
</reference>
<dbReference type="OrthoDB" id="6024727at2"/>
<evidence type="ECO:0000313" key="2">
    <source>
        <dbReference type="EMBL" id="GAN45766.1"/>
    </source>
</evidence>
<feature type="signal peptide" evidence="1">
    <location>
        <begin position="1"/>
        <end position="26"/>
    </location>
</feature>
<evidence type="ECO:0000313" key="4">
    <source>
        <dbReference type="Proteomes" id="UP000253740"/>
    </source>
</evidence>
<gene>
    <name evidence="2" type="ORF">MBSD_2321</name>
    <name evidence="3" type="ORF">MBSD_n1509</name>
</gene>
<dbReference type="HOGENOM" id="CLU_126062_0_0_6"/>
<dbReference type="EMBL" id="DF952385">
    <property type="protein sequence ID" value="GAN45766.1"/>
    <property type="molecule type" value="Genomic_DNA"/>
</dbReference>
<evidence type="ECO:0008006" key="5">
    <source>
        <dbReference type="Google" id="ProtNLM"/>
    </source>
</evidence>
<feature type="chain" id="PRO_5007415039" description="Secreted protein" evidence="1">
    <location>
        <begin position="27"/>
        <end position="145"/>
    </location>
</feature>
<evidence type="ECO:0000313" key="3">
    <source>
        <dbReference type="EMBL" id="GAP66206.1"/>
    </source>
</evidence>
<sequence length="145" mass="14611">MRTLSMLAAAVLACGIALLPSAPARAGDVTCKMTFTLSGWSAFYKTYSGSGHVTCSNGQSANVRIRSKGGGLTFGKSTIHGKGEFTGVGSIGDIYGAYANANAHAGAAKSAGATVVTKGSVSLALAGKGEGWDIGIDFGKFVIER</sequence>
<dbReference type="Proteomes" id="UP000253740">
    <property type="component" value="Unassembled WGS sequence"/>
</dbReference>
<dbReference type="AlphaFoldDB" id="A0A0K8QND0"/>
<keyword evidence="4" id="KW-1185">Reference proteome</keyword>
<dbReference type="RefSeq" id="WP_062536682.1">
    <property type="nucleotide sequence ID" value="NZ_DF970195.1"/>
</dbReference>
<dbReference type="EMBL" id="DF970195">
    <property type="protein sequence ID" value="GAP66206.1"/>
    <property type="molecule type" value="Genomic_DNA"/>
</dbReference>
<keyword evidence="1" id="KW-0732">Signal</keyword>
<accession>A0A0K8QND0</accession>
<protein>
    <recommendedName>
        <fullName evidence="5">Secreted protein</fullName>
    </recommendedName>
</protein>